<accession>A0ABQ2LES7</accession>
<evidence type="ECO:0000313" key="3">
    <source>
        <dbReference type="Proteomes" id="UP000602381"/>
    </source>
</evidence>
<dbReference type="InterPro" id="IPR036895">
    <property type="entry name" value="Uracil-DNA_glycosylase-like_sf"/>
</dbReference>
<comment type="caution">
    <text evidence="2">The sequence shown here is derived from an EMBL/GenBank/DDBJ whole genome shotgun (WGS) entry which is preliminary data.</text>
</comment>
<proteinExistence type="predicted"/>
<gene>
    <name evidence="2" type="ORF">GCM10007972_18110</name>
</gene>
<sequence>MNEIGNSPVLAFLEHLSSLRFNNAFNPYADTCPDCDEGDAPATRRRNLELVLEAALSKGVDSIWIARDLGYRGGRRTGLALTDEVHLSFHAALFGTPPLLRATKGPALAERTATVVWRMLRVIERPIFLWNVFPLHPHEPGDPMSNRSHTRSEREACQPLLAWLLEKLKPNNIVAIGRDAHGALQSMGVKATAVRHPSYGGQAEFISGLTTIYDLNSRSGNGLPQLPLFH</sequence>
<keyword evidence="3" id="KW-1185">Reference proteome</keyword>
<dbReference type="Pfam" id="PF03167">
    <property type="entry name" value="UDG"/>
    <property type="match status" value="1"/>
</dbReference>
<name>A0ABQ2LES7_9PROT</name>
<protein>
    <submittedName>
        <fullName evidence="2">Uracil-DNA glycosylase</fullName>
    </submittedName>
</protein>
<evidence type="ECO:0000259" key="1">
    <source>
        <dbReference type="Pfam" id="PF03167"/>
    </source>
</evidence>
<evidence type="ECO:0000313" key="2">
    <source>
        <dbReference type="EMBL" id="GGO12768.1"/>
    </source>
</evidence>
<dbReference type="EMBL" id="BMOV01000006">
    <property type="protein sequence ID" value="GGO12768.1"/>
    <property type="molecule type" value="Genomic_DNA"/>
</dbReference>
<feature type="domain" description="Uracil-DNA glycosylase-like" evidence="1">
    <location>
        <begin position="104"/>
        <end position="199"/>
    </location>
</feature>
<dbReference type="InterPro" id="IPR005122">
    <property type="entry name" value="Uracil-DNA_glycosylase-like"/>
</dbReference>
<dbReference type="CDD" id="cd10035">
    <property type="entry name" value="UDG_like"/>
    <property type="match status" value="1"/>
</dbReference>
<dbReference type="Gene3D" id="3.40.470.10">
    <property type="entry name" value="Uracil-DNA glycosylase-like domain"/>
    <property type="match status" value="1"/>
</dbReference>
<dbReference type="RefSeq" id="WP_150005189.1">
    <property type="nucleotide sequence ID" value="NZ_BMOV01000006.1"/>
</dbReference>
<organism evidence="2 3">
    <name type="scientific">Iodidimonas muriae</name>
    <dbReference type="NCBI Taxonomy" id="261467"/>
    <lineage>
        <taxon>Bacteria</taxon>
        <taxon>Pseudomonadati</taxon>
        <taxon>Pseudomonadota</taxon>
        <taxon>Alphaproteobacteria</taxon>
        <taxon>Iodidimonadales</taxon>
        <taxon>Iodidimonadaceae</taxon>
        <taxon>Iodidimonas</taxon>
    </lineage>
</organism>
<dbReference type="Proteomes" id="UP000602381">
    <property type="component" value="Unassembled WGS sequence"/>
</dbReference>
<dbReference type="SUPFAM" id="SSF52141">
    <property type="entry name" value="Uracil-DNA glycosylase-like"/>
    <property type="match status" value="1"/>
</dbReference>
<reference evidence="3" key="1">
    <citation type="journal article" date="2019" name="Int. J. Syst. Evol. Microbiol.">
        <title>The Global Catalogue of Microorganisms (GCM) 10K type strain sequencing project: providing services to taxonomists for standard genome sequencing and annotation.</title>
        <authorList>
            <consortium name="The Broad Institute Genomics Platform"/>
            <consortium name="The Broad Institute Genome Sequencing Center for Infectious Disease"/>
            <person name="Wu L."/>
            <person name="Ma J."/>
        </authorList>
    </citation>
    <scope>NUCLEOTIDE SEQUENCE [LARGE SCALE GENOMIC DNA]</scope>
    <source>
        <strain evidence="3">JCM 17843</strain>
    </source>
</reference>